<evidence type="ECO:0000313" key="3">
    <source>
        <dbReference type="Proteomes" id="UP000030700"/>
    </source>
</evidence>
<evidence type="ECO:0000256" key="1">
    <source>
        <dbReference type="SAM" id="SignalP"/>
    </source>
</evidence>
<evidence type="ECO:0000313" key="2">
    <source>
        <dbReference type="EMBL" id="GAK54517.1"/>
    </source>
</evidence>
<dbReference type="STRING" id="1499966.U14_05804"/>
<accession>A0A081BSY6</accession>
<keyword evidence="3" id="KW-1185">Reference proteome</keyword>
<name>A0A081BSY6_9BACT</name>
<dbReference type="HOGENOM" id="CLU_796103_0_0_0"/>
<reference evidence="2" key="1">
    <citation type="journal article" date="2015" name="PeerJ">
        <title>First genomic representation of candidate bacterial phylum KSB3 points to enhanced environmental sensing as a trigger of wastewater bulking.</title>
        <authorList>
            <person name="Sekiguchi Y."/>
            <person name="Ohashi A."/>
            <person name="Parks D.H."/>
            <person name="Yamauchi T."/>
            <person name="Tyson G.W."/>
            <person name="Hugenholtz P."/>
        </authorList>
    </citation>
    <scope>NUCLEOTIDE SEQUENCE [LARGE SCALE GENOMIC DNA]</scope>
</reference>
<feature type="signal peptide" evidence="1">
    <location>
        <begin position="1"/>
        <end position="29"/>
    </location>
</feature>
<gene>
    <name evidence="2" type="ORF">U14_05804</name>
</gene>
<dbReference type="AlphaFoldDB" id="A0A081BSY6"/>
<feature type="chain" id="PRO_5001755283" evidence="1">
    <location>
        <begin position="30"/>
        <end position="348"/>
    </location>
</feature>
<dbReference type="Proteomes" id="UP000030700">
    <property type="component" value="Unassembled WGS sequence"/>
</dbReference>
<protein>
    <submittedName>
        <fullName evidence="2">Uncharacterized protein</fullName>
    </submittedName>
</protein>
<organism evidence="2">
    <name type="scientific">Candidatus Moduliflexus flocculans</name>
    <dbReference type="NCBI Taxonomy" id="1499966"/>
    <lineage>
        <taxon>Bacteria</taxon>
        <taxon>Candidatus Moduliflexota</taxon>
        <taxon>Candidatus Moduliflexia</taxon>
        <taxon>Candidatus Moduliflexales</taxon>
        <taxon>Candidatus Moduliflexaceae</taxon>
    </lineage>
</organism>
<dbReference type="EMBL" id="DF820461">
    <property type="protein sequence ID" value="GAK54517.1"/>
    <property type="molecule type" value="Genomic_DNA"/>
</dbReference>
<proteinExistence type="predicted"/>
<keyword evidence="1" id="KW-0732">Signal</keyword>
<sequence length="348" mass="38592">MQITTMSSRPSFWKQFVIAGGICCLFAFALPQSSPAIQPGDDPQQPQAQIVPTDNSLVPALPAQTDQAIMPGQQENSRAIMEQPRQLQRRFADNFLPQSAWHVTDPQDGLRRDGRVAVLEGMNSQVVYQFYKDNAVVNVPNQPDLTIYTHDKGGFDGPYNVFVANFGDPTWTQIGADVKGSSSFDLPQNLTSVELILIANRHDGATYIEAIEGIVYATVGAVDGAFSYFPEALVSLRVEQLDCAELERAKVVLTSGGMGYQLTPLGEIEVKWLTPIKNEWKQAEFHIQADGEYEIYATDSRGMENFIGRKIGAQSVDLPQNMTDVARVRIRNHNTNRPILIYAISGRR</sequence>